<evidence type="ECO:0000313" key="3">
    <source>
        <dbReference type="Proteomes" id="UP000009168"/>
    </source>
</evidence>
<dbReference type="RefSeq" id="XP_001011836.2">
    <property type="nucleotide sequence ID" value="XM_001011836.2"/>
</dbReference>
<dbReference type="Proteomes" id="UP000009168">
    <property type="component" value="Unassembled WGS sequence"/>
</dbReference>
<organism evidence="2 3">
    <name type="scientific">Tetrahymena thermophila (strain SB210)</name>
    <dbReference type="NCBI Taxonomy" id="312017"/>
    <lineage>
        <taxon>Eukaryota</taxon>
        <taxon>Sar</taxon>
        <taxon>Alveolata</taxon>
        <taxon>Ciliophora</taxon>
        <taxon>Intramacronucleata</taxon>
        <taxon>Oligohymenophorea</taxon>
        <taxon>Hymenostomatida</taxon>
        <taxon>Tetrahymenina</taxon>
        <taxon>Tetrahymenidae</taxon>
        <taxon>Tetrahymena</taxon>
    </lineage>
</organism>
<dbReference type="InParanoid" id="Q233I9"/>
<dbReference type="GeneID" id="7847172"/>
<proteinExistence type="predicted"/>
<gene>
    <name evidence="2" type="ORF">TTHERM_00391610</name>
</gene>
<evidence type="ECO:0000256" key="1">
    <source>
        <dbReference type="SAM" id="MobiDB-lite"/>
    </source>
</evidence>
<dbReference type="KEGG" id="tet:TTHERM_00391610"/>
<feature type="compositionally biased region" description="Low complexity" evidence="1">
    <location>
        <begin position="171"/>
        <end position="189"/>
    </location>
</feature>
<sequence>MGNSLCHFDHDPETQQSINIAKNYFKEIDSNLVRDATGKIHKIKESHIYKQKLVELIKSKNEKNQQARERKQETYLIPFLEIAYTTNQLKYEYLVLNMKSAQKKMDEIIKQREMKLKNVEDIDIRMKEQQELDDMLNKMALNEYFQVIAKKKKKQDSSVLQSQCNNLGYSQNITNQNNQQRNDDQNSQNPLEKQLLNNNIENLFHSRSSELPKAQANQQINLQKSISADNQNWITNSYYRTSYERPTFGKSSHYCQSQIQNDRIQYSILDINQEYQSGLIASHQYLLNYLYEKVSKDEHIVKSLIDKFGELISEKFSPIFNQYENLDIFECNLTNSSVDCYEKISEIVKEDIIFLIEFIKEYLNQIYGEKVIPQNKMNQTQKDNIFDLFVRKVVFDNEKICEIAFKAIDISSISQNNQFRSFKREASQLLNIQNAFKQDKDLCFLSECPQNPFIQFEKELESIKHLSSPYLKMVQIENFRTNIKLRANTLYKELVNSQKSIQYSVDQMLLIETFIFLTTEVELFNDLKFIQTYAKQNKLGNGHADIWFDIHEQILQQDNVKSYLDFIFFSQNKNSLIQQQQQPQAIKEESESMSEYSRLSNQEIGQFQFNNNNNNNNQKNQNQVPINYTHSASSHTITEYSLELAKDDLNNQIFSQSDIITTMGKKSEQQSLKDNNSTSKQSFVFNKQGQQNNSRAQQLKSTFGEENQQMISTAVHGSILYEAEMVIEDENEDLDRHQK</sequence>
<evidence type="ECO:0000313" key="2">
    <source>
        <dbReference type="EMBL" id="EAR91591.2"/>
    </source>
</evidence>
<dbReference type="HOGENOM" id="CLU_437157_0_0_1"/>
<accession>Q233I9</accession>
<protein>
    <submittedName>
        <fullName evidence="2">Uncharacterized protein</fullName>
    </submittedName>
</protein>
<reference evidence="3" key="1">
    <citation type="journal article" date="2006" name="PLoS Biol.">
        <title>Macronuclear genome sequence of the ciliate Tetrahymena thermophila, a model eukaryote.</title>
        <authorList>
            <person name="Eisen J.A."/>
            <person name="Coyne R.S."/>
            <person name="Wu M."/>
            <person name="Wu D."/>
            <person name="Thiagarajan M."/>
            <person name="Wortman J.R."/>
            <person name="Badger J.H."/>
            <person name="Ren Q."/>
            <person name="Amedeo P."/>
            <person name="Jones K.M."/>
            <person name="Tallon L.J."/>
            <person name="Delcher A.L."/>
            <person name="Salzberg S.L."/>
            <person name="Silva J.C."/>
            <person name="Haas B.J."/>
            <person name="Majoros W.H."/>
            <person name="Farzad M."/>
            <person name="Carlton J.M."/>
            <person name="Smith R.K. Jr."/>
            <person name="Garg J."/>
            <person name="Pearlman R.E."/>
            <person name="Karrer K.M."/>
            <person name="Sun L."/>
            <person name="Manning G."/>
            <person name="Elde N.C."/>
            <person name="Turkewitz A.P."/>
            <person name="Asai D.J."/>
            <person name="Wilkes D.E."/>
            <person name="Wang Y."/>
            <person name="Cai H."/>
            <person name="Collins K."/>
            <person name="Stewart B.A."/>
            <person name="Lee S.R."/>
            <person name="Wilamowska K."/>
            <person name="Weinberg Z."/>
            <person name="Ruzzo W.L."/>
            <person name="Wloga D."/>
            <person name="Gaertig J."/>
            <person name="Frankel J."/>
            <person name="Tsao C.-C."/>
            <person name="Gorovsky M.A."/>
            <person name="Keeling P.J."/>
            <person name="Waller R.F."/>
            <person name="Patron N.J."/>
            <person name="Cherry J.M."/>
            <person name="Stover N.A."/>
            <person name="Krieger C.J."/>
            <person name="del Toro C."/>
            <person name="Ryder H.F."/>
            <person name="Williamson S.C."/>
            <person name="Barbeau R.A."/>
            <person name="Hamilton E.P."/>
            <person name="Orias E."/>
        </authorList>
    </citation>
    <scope>NUCLEOTIDE SEQUENCE [LARGE SCALE GENOMIC DNA]</scope>
    <source>
        <strain evidence="3">SB210</strain>
    </source>
</reference>
<name>Q233I9_TETTS</name>
<feature type="region of interest" description="Disordered" evidence="1">
    <location>
        <begin position="170"/>
        <end position="190"/>
    </location>
</feature>
<dbReference type="EMBL" id="GG662770">
    <property type="protein sequence ID" value="EAR91591.2"/>
    <property type="molecule type" value="Genomic_DNA"/>
</dbReference>
<keyword evidence="3" id="KW-1185">Reference proteome</keyword>
<dbReference type="AlphaFoldDB" id="Q233I9"/>